<keyword evidence="10" id="KW-1185">Reference proteome</keyword>
<keyword evidence="5" id="KW-0235">DNA replication</keyword>
<evidence type="ECO:0000259" key="8">
    <source>
        <dbReference type="Pfam" id="PF09115"/>
    </source>
</evidence>
<evidence type="ECO:0000256" key="5">
    <source>
        <dbReference type="ARBA" id="ARBA00022705"/>
    </source>
</evidence>
<dbReference type="GO" id="GO:0003887">
    <property type="term" value="F:DNA-directed DNA polymerase activity"/>
    <property type="evidence" value="ECO:0007669"/>
    <property type="project" value="UniProtKB-KW"/>
</dbReference>
<comment type="caution">
    <text evidence="9">The sequence shown here is derived from an EMBL/GenBank/DDBJ whole genome shotgun (WGS) entry which is preliminary data.</text>
</comment>
<dbReference type="InterPro" id="IPR027417">
    <property type="entry name" value="P-loop_NTPase"/>
</dbReference>
<dbReference type="NCBIfam" id="TIGR00678">
    <property type="entry name" value="holB"/>
    <property type="match status" value="1"/>
</dbReference>
<dbReference type="PANTHER" id="PTHR11669">
    <property type="entry name" value="REPLICATION FACTOR C / DNA POLYMERASE III GAMMA-TAU SUBUNIT"/>
    <property type="match status" value="1"/>
</dbReference>
<dbReference type="InterPro" id="IPR004622">
    <property type="entry name" value="DNA_pol_HolB"/>
</dbReference>
<evidence type="ECO:0000256" key="3">
    <source>
        <dbReference type="ARBA" id="ARBA00022679"/>
    </source>
</evidence>
<dbReference type="EC" id="2.7.7.7" evidence="1"/>
<comment type="catalytic activity">
    <reaction evidence="7">
        <text>DNA(n) + a 2'-deoxyribonucleoside 5'-triphosphate = DNA(n+1) + diphosphate</text>
        <dbReference type="Rhea" id="RHEA:22508"/>
        <dbReference type="Rhea" id="RHEA-COMP:17339"/>
        <dbReference type="Rhea" id="RHEA-COMP:17340"/>
        <dbReference type="ChEBI" id="CHEBI:33019"/>
        <dbReference type="ChEBI" id="CHEBI:61560"/>
        <dbReference type="ChEBI" id="CHEBI:173112"/>
        <dbReference type="EC" id="2.7.7.7"/>
    </reaction>
</comment>
<sequence length="344" mass="38396">MTNPLFNWQESAWQQLQQFGDRLPHAILLHGPEGIGKTLFAEHFAQSLLCETPEQGGHACGHCASCGWFSQYSHPDYRRVRPELLDEEESAGAEGEVVEVEKKSAKSAKPSKEIVINQIRALADFMNISTHRSGRRIIVLYPAEALNIPAANALLKSLEEPSSNTVFILVTHSLDRLLPTILSRCHKFGLGLPAKEEALAWLKSQNVSDAESWLAQQGGSPLGALEASQSEGRAELDEFLRQLCKPGPEASLKIAEKMQKMDVPTTVSWMQRWLYDIFSCKQTGTIRYYPRYQKELAVLAGRAGSTELLQVIRNTNERQAIASHPLAAKLFIEDMLLDYSALFH</sequence>
<dbReference type="InterPro" id="IPR015199">
    <property type="entry name" value="DNA_pol_III_delta_C"/>
</dbReference>
<dbReference type="GO" id="GO:0003677">
    <property type="term" value="F:DNA binding"/>
    <property type="evidence" value="ECO:0007669"/>
    <property type="project" value="InterPro"/>
</dbReference>
<dbReference type="PANTHER" id="PTHR11669:SF8">
    <property type="entry name" value="DNA POLYMERASE III SUBUNIT DELTA"/>
    <property type="match status" value="1"/>
</dbReference>
<name>A0A916V1C5_9BURK</name>
<keyword evidence="6" id="KW-0239">DNA-directed DNA polymerase</keyword>
<keyword evidence="3" id="KW-0808">Transferase</keyword>
<dbReference type="GO" id="GO:0006261">
    <property type="term" value="P:DNA-templated DNA replication"/>
    <property type="evidence" value="ECO:0007669"/>
    <property type="project" value="TreeGrafter"/>
</dbReference>
<reference evidence="9" key="1">
    <citation type="journal article" date="2014" name="Int. J. Syst. Evol. Microbiol.">
        <title>Complete genome sequence of Corynebacterium casei LMG S-19264T (=DSM 44701T), isolated from a smear-ripened cheese.</title>
        <authorList>
            <consortium name="US DOE Joint Genome Institute (JGI-PGF)"/>
            <person name="Walter F."/>
            <person name="Albersmeier A."/>
            <person name="Kalinowski J."/>
            <person name="Ruckert C."/>
        </authorList>
    </citation>
    <scope>NUCLEOTIDE SEQUENCE</scope>
    <source>
        <strain evidence="9">CGMCC 1.10998</strain>
    </source>
</reference>
<keyword evidence="4" id="KW-0548">Nucleotidyltransferase</keyword>
<gene>
    <name evidence="9" type="primary">holB</name>
    <name evidence="9" type="ORF">GCM10011396_56750</name>
</gene>
<organism evidence="9 10">
    <name type="scientific">Undibacterium terreum</name>
    <dbReference type="NCBI Taxonomy" id="1224302"/>
    <lineage>
        <taxon>Bacteria</taxon>
        <taxon>Pseudomonadati</taxon>
        <taxon>Pseudomonadota</taxon>
        <taxon>Betaproteobacteria</taxon>
        <taxon>Burkholderiales</taxon>
        <taxon>Oxalobacteraceae</taxon>
        <taxon>Undibacterium</taxon>
    </lineage>
</organism>
<evidence type="ECO:0000256" key="7">
    <source>
        <dbReference type="ARBA" id="ARBA00049244"/>
    </source>
</evidence>
<evidence type="ECO:0000256" key="6">
    <source>
        <dbReference type="ARBA" id="ARBA00022932"/>
    </source>
</evidence>
<dbReference type="AlphaFoldDB" id="A0A916V1C5"/>
<reference evidence="9" key="2">
    <citation type="submission" date="2020-09" db="EMBL/GenBank/DDBJ databases">
        <authorList>
            <person name="Sun Q."/>
            <person name="Zhou Y."/>
        </authorList>
    </citation>
    <scope>NUCLEOTIDE SEQUENCE</scope>
    <source>
        <strain evidence="9">CGMCC 1.10998</strain>
    </source>
</reference>
<evidence type="ECO:0000313" key="10">
    <source>
        <dbReference type="Proteomes" id="UP000637423"/>
    </source>
</evidence>
<dbReference type="Pfam" id="PF09115">
    <property type="entry name" value="DNApol3-delta_C"/>
    <property type="match status" value="1"/>
</dbReference>
<dbReference type="SUPFAM" id="SSF52540">
    <property type="entry name" value="P-loop containing nucleoside triphosphate hydrolases"/>
    <property type="match status" value="1"/>
</dbReference>
<proteinExistence type="predicted"/>
<accession>A0A916V1C5</accession>
<dbReference type="Gene3D" id="3.40.50.300">
    <property type="entry name" value="P-loop containing nucleotide triphosphate hydrolases"/>
    <property type="match status" value="1"/>
</dbReference>
<evidence type="ECO:0000256" key="2">
    <source>
        <dbReference type="ARBA" id="ARBA00014363"/>
    </source>
</evidence>
<dbReference type="EMBL" id="BMED01000011">
    <property type="protein sequence ID" value="GGD01874.1"/>
    <property type="molecule type" value="Genomic_DNA"/>
</dbReference>
<evidence type="ECO:0000256" key="4">
    <source>
        <dbReference type="ARBA" id="ARBA00022695"/>
    </source>
</evidence>
<evidence type="ECO:0000313" key="9">
    <source>
        <dbReference type="EMBL" id="GGD01874.1"/>
    </source>
</evidence>
<dbReference type="GO" id="GO:0008408">
    <property type="term" value="F:3'-5' exonuclease activity"/>
    <property type="evidence" value="ECO:0007669"/>
    <property type="project" value="InterPro"/>
</dbReference>
<protein>
    <recommendedName>
        <fullName evidence="2">DNA polymerase III subunit delta'</fullName>
        <ecNumber evidence="1">2.7.7.7</ecNumber>
    </recommendedName>
</protein>
<dbReference type="InterPro" id="IPR050238">
    <property type="entry name" value="DNA_Rep/Repair_Clamp_Loader"/>
</dbReference>
<dbReference type="Proteomes" id="UP000637423">
    <property type="component" value="Unassembled WGS sequence"/>
</dbReference>
<dbReference type="GO" id="GO:0009360">
    <property type="term" value="C:DNA polymerase III complex"/>
    <property type="evidence" value="ECO:0007669"/>
    <property type="project" value="InterPro"/>
</dbReference>
<evidence type="ECO:0000256" key="1">
    <source>
        <dbReference type="ARBA" id="ARBA00012417"/>
    </source>
</evidence>
<feature type="domain" description="DNA polymerase III delta subunit C-terminal" evidence="8">
    <location>
        <begin position="238"/>
        <end position="338"/>
    </location>
</feature>
<dbReference type="RefSeq" id="WP_188569559.1">
    <property type="nucleotide sequence ID" value="NZ_BMED01000011.1"/>
</dbReference>
<dbReference type="Pfam" id="PF13177">
    <property type="entry name" value="DNA_pol3_delta2"/>
    <property type="match status" value="1"/>
</dbReference>